<dbReference type="AlphaFoldDB" id="A0A238ZGK0"/>
<gene>
    <name evidence="1" type="ORF">SAMN06272737_12852</name>
</gene>
<accession>A0A238ZGK0</accession>
<organism evidence="1 2">
    <name type="scientific">Blastococcus mobilis</name>
    <dbReference type="NCBI Taxonomy" id="1938746"/>
    <lineage>
        <taxon>Bacteria</taxon>
        <taxon>Bacillati</taxon>
        <taxon>Actinomycetota</taxon>
        <taxon>Actinomycetes</taxon>
        <taxon>Geodermatophilales</taxon>
        <taxon>Geodermatophilaceae</taxon>
        <taxon>Blastococcus</taxon>
    </lineage>
</organism>
<dbReference type="RefSeq" id="WP_176445670.1">
    <property type="nucleotide sequence ID" value="NZ_FZNO01000028.1"/>
</dbReference>
<dbReference type="Proteomes" id="UP000198403">
    <property type="component" value="Unassembled WGS sequence"/>
</dbReference>
<sequence length="48" mass="5242">MHQQRPEELLDTADELIRLAARRTDACPVPWGACPEHGATLRSTTGLG</sequence>
<protein>
    <submittedName>
        <fullName evidence="1">Uncharacterized protein</fullName>
    </submittedName>
</protein>
<name>A0A238ZGK0_9ACTN</name>
<keyword evidence="2" id="KW-1185">Reference proteome</keyword>
<evidence type="ECO:0000313" key="2">
    <source>
        <dbReference type="Proteomes" id="UP000198403"/>
    </source>
</evidence>
<proteinExistence type="predicted"/>
<evidence type="ECO:0000313" key="1">
    <source>
        <dbReference type="EMBL" id="SNR82279.1"/>
    </source>
</evidence>
<dbReference type="EMBL" id="FZNO01000028">
    <property type="protein sequence ID" value="SNR82279.1"/>
    <property type="molecule type" value="Genomic_DNA"/>
</dbReference>
<reference evidence="1 2" key="1">
    <citation type="submission" date="2017-06" db="EMBL/GenBank/DDBJ databases">
        <authorList>
            <person name="Kim H.J."/>
            <person name="Triplett B.A."/>
        </authorList>
    </citation>
    <scope>NUCLEOTIDE SEQUENCE [LARGE SCALE GENOMIC DNA]</scope>
    <source>
        <strain evidence="1 2">DSM 44272</strain>
    </source>
</reference>